<gene>
    <name evidence="14" type="ORF">PQJ61_12220</name>
</gene>
<sequence length="115" mass="12974">MAAKKLNLDDVAAFTKKAAEKNGWVLNPDSDFRESVEEGLYNNYLQYGYLICPCREAWGEKDKDRDVVCPCDYCADDVKEFGHCYCGLYMSAEFVASGEEPGSIPERRSPELTPE</sequence>
<evidence type="ECO:0000313" key="14">
    <source>
        <dbReference type="EMBL" id="MDC7227521.1"/>
    </source>
</evidence>
<keyword evidence="7" id="KW-0560">Oxidoreductase</keyword>
<proteinExistence type="inferred from homology"/>
<keyword evidence="10" id="KW-1015">Disulfide bond</keyword>
<evidence type="ECO:0000256" key="6">
    <source>
        <dbReference type="ARBA" id="ARBA00022723"/>
    </source>
</evidence>
<dbReference type="PANTHER" id="PTHR35113:SF1">
    <property type="entry name" value="FERREDOXIN-THIOREDOXIN REDUCTASE CATALYTIC CHAIN, CHLOROPLASTIC"/>
    <property type="match status" value="1"/>
</dbReference>
<evidence type="ECO:0000256" key="1">
    <source>
        <dbReference type="ARBA" id="ARBA00001966"/>
    </source>
</evidence>
<dbReference type="EC" id="1.8.7.2" evidence="4"/>
<dbReference type="Gene3D" id="3.90.460.10">
    <property type="entry name" value="Ferredoxin thioredoxin reductase catalytic beta subunit"/>
    <property type="match status" value="1"/>
</dbReference>
<evidence type="ECO:0000256" key="11">
    <source>
        <dbReference type="ARBA" id="ARBA00026011"/>
    </source>
</evidence>
<dbReference type="AlphaFoldDB" id="A0AAJ1ML61"/>
<dbReference type="GO" id="GO:0051539">
    <property type="term" value="F:4 iron, 4 sulfur cluster binding"/>
    <property type="evidence" value="ECO:0007669"/>
    <property type="project" value="UniProtKB-KW"/>
</dbReference>
<organism evidence="14 15">
    <name type="scientific">Candidatus Thalassospirochaeta sargassi</name>
    <dbReference type="NCBI Taxonomy" id="3119039"/>
    <lineage>
        <taxon>Bacteria</taxon>
        <taxon>Pseudomonadati</taxon>
        <taxon>Spirochaetota</taxon>
        <taxon>Spirochaetia</taxon>
        <taxon>Spirochaetales</taxon>
        <taxon>Spirochaetaceae</taxon>
        <taxon>Candidatus Thalassospirochaeta</taxon>
    </lineage>
</organism>
<dbReference type="EMBL" id="JAQQAL010000027">
    <property type="protein sequence ID" value="MDC7227521.1"/>
    <property type="molecule type" value="Genomic_DNA"/>
</dbReference>
<keyword evidence="5" id="KW-0004">4Fe-4S</keyword>
<comment type="function">
    <text evidence="2">Catalytic subunit of the ferredoxin-thioredoxin reductase (FTR), which catalyzes the two-electron reduction of thioredoxins by the electrons provided by reduced ferredoxin.</text>
</comment>
<dbReference type="InterPro" id="IPR004209">
    <property type="entry name" value="FTR_bsu"/>
</dbReference>
<reference evidence="14 15" key="1">
    <citation type="submission" date="2022-12" db="EMBL/GenBank/DDBJ databases">
        <title>Metagenome assembled genome from gulf of manar.</title>
        <authorList>
            <person name="Kohli P."/>
            <person name="Pk S."/>
            <person name="Venkata Ramana C."/>
            <person name="Sasikala C."/>
        </authorList>
    </citation>
    <scope>NUCLEOTIDE SEQUENCE [LARGE SCALE GENOMIC DNA]</scope>
    <source>
        <strain evidence="14">JB008</strain>
    </source>
</reference>
<dbReference type="SUPFAM" id="SSF57662">
    <property type="entry name" value="Ferredoxin thioredoxin reductase (FTR), catalytic beta chain"/>
    <property type="match status" value="1"/>
</dbReference>
<name>A0AAJ1ML61_9SPIO</name>
<evidence type="ECO:0000256" key="12">
    <source>
        <dbReference type="ARBA" id="ARBA00030295"/>
    </source>
</evidence>
<comment type="catalytic activity">
    <reaction evidence="13">
        <text>[thioredoxin]-disulfide + 2 reduced [2Fe-2S]-[ferredoxin] + 2 H(+) = [thioredoxin]-dithiol + 2 oxidized [2Fe-2S]-[ferredoxin]</text>
        <dbReference type="Rhea" id="RHEA:42336"/>
        <dbReference type="Rhea" id="RHEA-COMP:10000"/>
        <dbReference type="Rhea" id="RHEA-COMP:10001"/>
        <dbReference type="Rhea" id="RHEA-COMP:10698"/>
        <dbReference type="Rhea" id="RHEA-COMP:10700"/>
        <dbReference type="ChEBI" id="CHEBI:15378"/>
        <dbReference type="ChEBI" id="CHEBI:29950"/>
        <dbReference type="ChEBI" id="CHEBI:33737"/>
        <dbReference type="ChEBI" id="CHEBI:33738"/>
        <dbReference type="ChEBI" id="CHEBI:50058"/>
        <dbReference type="EC" id="1.8.7.2"/>
    </reaction>
</comment>
<accession>A0AAJ1ML61</accession>
<evidence type="ECO:0000256" key="10">
    <source>
        <dbReference type="ARBA" id="ARBA00023157"/>
    </source>
</evidence>
<evidence type="ECO:0000256" key="13">
    <source>
        <dbReference type="ARBA" id="ARBA00048150"/>
    </source>
</evidence>
<dbReference type="GO" id="GO:0046872">
    <property type="term" value="F:metal ion binding"/>
    <property type="evidence" value="ECO:0007669"/>
    <property type="project" value="UniProtKB-KW"/>
</dbReference>
<dbReference type="Proteomes" id="UP001221217">
    <property type="component" value="Unassembled WGS sequence"/>
</dbReference>
<keyword evidence="8" id="KW-0408">Iron</keyword>
<dbReference type="Pfam" id="PF02943">
    <property type="entry name" value="FeThRed_B"/>
    <property type="match status" value="1"/>
</dbReference>
<evidence type="ECO:0000256" key="5">
    <source>
        <dbReference type="ARBA" id="ARBA00022485"/>
    </source>
</evidence>
<protein>
    <recommendedName>
        <fullName evidence="4">ferredoxin:thioredoxin reductase</fullName>
        <ecNumber evidence="4">1.8.7.2</ecNumber>
    </recommendedName>
    <alternativeName>
        <fullName evidence="12">Ferredoxin-thioredoxin reductase subunit B</fullName>
    </alternativeName>
</protein>
<dbReference type="GO" id="GO:0016730">
    <property type="term" value="F:oxidoreductase activity, acting on iron-sulfur proteins as donors"/>
    <property type="evidence" value="ECO:0007669"/>
    <property type="project" value="InterPro"/>
</dbReference>
<comment type="caution">
    <text evidence="14">The sequence shown here is derived from an EMBL/GenBank/DDBJ whole genome shotgun (WGS) entry which is preliminary data.</text>
</comment>
<keyword evidence="9" id="KW-0411">Iron-sulfur</keyword>
<comment type="subunit">
    <text evidence="11">Heterodimer of subunit A (variable subunit) and subunit B (catalytic subunit). Heterodimeric FTR forms a complex with ferredoxin and thioredoxin.</text>
</comment>
<evidence type="ECO:0000256" key="3">
    <source>
        <dbReference type="ARBA" id="ARBA00007941"/>
    </source>
</evidence>
<comment type="similarity">
    <text evidence="3">Belongs to the ferredoxin thioredoxin reductase beta subunit family.</text>
</comment>
<dbReference type="InterPro" id="IPR036644">
    <property type="entry name" value="FTR_bsu_sf"/>
</dbReference>
<evidence type="ECO:0000256" key="2">
    <source>
        <dbReference type="ARBA" id="ARBA00003945"/>
    </source>
</evidence>
<evidence type="ECO:0000313" key="15">
    <source>
        <dbReference type="Proteomes" id="UP001221217"/>
    </source>
</evidence>
<evidence type="ECO:0000256" key="9">
    <source>
        <dbReference type="ARBA" id="ARBA00023014"/>
    </source>
</evidence>
<evidence type="ECO:0000256" key="8">
    <source>
        <dbReference type="ARBA" id="ARBA00023004"/>
    </source>
</evidence>
<evidence type="ECO:0000256" key="4">
    <source>
        <dbReference type="ARBA" id="ARBA00012358"/>
    </source>
</evidence>
<dbReference type="PANTHER" id="PTHR35113">
    <property type="entry name" value="FERREDOXIN-THIOREDOXIN REDUCTASE CATALYTIC CHAIN, CHLOROPLASTIC"/>
    <property type="match status" value="1"/>
</dbReference>
<evidence type="ECO:0000256" key="7">
    <source>
        <dbReference type="ARBA" id="ARBA00023002"/>
    </source>
</evidence>
<keyword evidence="6" id="KW-0479">Metal-binding</keyword>
<comment type="cofactor">
    <cofactor evidence="1">
        <name>[4Fe-4S] cluster</name>
        <dbReference type="ChEBI" id="CHEBI:49883"/>
    </cofactor>
</comment>